<dbReference type="EMBL" id="UATL01000002">
    <property type="protein sequence ID" value="SPY43744.1"/>
    <property type="molecule type" value="Genomic_DNA"/>
</dbReference>
<dbReference type="OrthoDB" id="5880273at2"/>
<sequence length="72" mass="8048">MKTQSLTNAIAALREQVKARHSADKTALLLATEQVKKQEPYSSQVQQALIGNSEGKTLKTVTARWVKQRLQQ</sequence>
<name>A0A2T3QD12_PHODM</name>
<evidence type="ECO:0000313" key="2">
    <source>
        <dbReference type="Proteomes" id="UP000251647"/>
    </source>
</evidence>
<accession>A0A2T3QD12</accession>
<reference evidence="1 2" key="1">
    <citation type="submission" date="2018-06" db="EMBL/GenBank/DDBJ databases">
        <authorList>
            <consortium name="Pathogen Informatics"/>
            <person name="Doyle S."/>
        </authorList>
    </citation>
    <scope>NUCLEOTIDE SEQUENCE [LARGE SCALE GENOMIC DNA]</scope>
    <source>
        <strain evidence="1 2">NCTC11647</strain>
    </source>
</reference>
<dbReference type="RefSeq" id="WP_036766459.1">
    <property type="nucleotide sequence ID" value="NZ_PYOG01000028.1"/>
</dbReference>
<gene>
    <name evidence="1" type="ORF">NCTC11647_02659</name>
</gene>
<evidence type="ECO:0000313" key="1">
    <source>
        <dbReference type="EMBL" id="SPY43744.1"/>
    </source>
</evidence>
<dbReference type="Proteomes" id="UP000251647">
    <property type="component" value="Unassembled WGS sequence"/>
</dbReference>
<protein>
    <submittedName>
        <fullName evidence="1">Uncharacterized protein</fullName>
    </submittedName>
</protein>
<proteinExistence type="predicted"/>
<dbReference type="AlphaFoldDB" id="A0A2T3QD12"/>
<organism evidence="1 2">
    <name type="scientific">Photobacterium damselae</name>
    <dbReference type="NCBI Taxonomy" id="38293"/>
    <lineage>
        <taxon>Bacteria</taxon>
        <taxon>Pseudomonadati</taxon>
        <taxon>Pseudomonadota</taxon>
        <taxon>Gammaproteobacteria</taxon>
        <taxon>Vibrionales</taxon>
        <taxon>Vibrionaceae</taxon>
        <taxon>Photobacterium</taxon>
    </lineage>
</organism>